<protein>
    <recommendedName>
        <fullName evidence="4">PEP-CTERM protein-sorting domain-containing protein</fullName>
    </recommendedName>
</protein>
<evidence type="ECO:0000313" key="2">
    <source>
        <dbReference type="EMBL" id="WPJ96170.1"/>
    </source>
</evidence>
<organism evidence="2 3">
    <name type="scientific">Coraliomargarita algicola</name>
    <dbReference type="NCBI Taxonomy" id="3092156"/>
    <lineage>
        <taxon>Bacteria</taxon>
        <taxon>Pseudomonadati</taxon>
        <taxon>Verrucomicrobiota</taxon>
        <taxon>Opitutia</taxon>
        <taxon>Puniceicoccales</taxon>
        <taxon>Coraliomargaritaceae</taxon>
        <taxon>Coraliomargarita</taxon>
    </lineage>
</organism>
<evidence type="ECO:0000313" key="3">
    <source>
        <dbReference type="Proteomes" id="UP001324993"/>
    </source>
</evidence>
<feature type="signal peptide" evidence="1">
    <location>
        <begin position="1"/>
        <end position="25"/>
    </location>
</feature>
<dbReference type="Proteomes" id="UP001324993">
    <property type="component" value="Chromosome"/>
</dbReference>
<evidence type="ECO:0008006" key="4">
    <source>
        <dbReference type="Google" id="ProtNLM"/>
    </source>
</evidence>
<accession>A0ABZ0RN29</accession>
<reference evidence="2 3" key="1">
    <citation type="submission" date="2023-11" db="EMBL/GenBank/DDBJ databases">
        <title>Coraliomargarita sp. nov., isolated from marine algae.</title>
        <authorList>
            <person name="Lee J.K."/>
            <person name="Baek J.H."/>
            <person name="Kim J.M."/>
            <person name="Choi D.G."/>
            <person name="Jeon C.O."/>
        </authorList>
    </citation>
    <scope>NUCLEOTIDE SEQUENCE [LARGE SCALE GENOMIC DNA]</scope>
    <source>
        <strain evidence="2 3">J2-16</strain>
    </source>
</reference>
<evidence type="ECO:0000256" key="1">
    <source>
        <dbReference type="SAM" id="SignalP"/>
    </source>
</evidence>
<proteinExistence type="predicted"/>
<sequence>MNMKMLKISSTISATSIVLCGALHAQVYWDINGTNAGATNSTDASGTWDIATTSNWNTASDGTAAVTTFTDTDSVVFSAGNNVSTAAITATGTPTATNLTIEEGTYTFDGNLKLGAAATYTVSSGASATFNDAVSLTDNADFVIEGASSIKLSGAGKTFTKTGSGTLTLIDSANSDYAINVNEGLVVINRTATKLLKSIVVGASGTLQLSTSDQLNPLTVNGLFIMDSGVSDSLGQLYGTGSIQAGDNTSLNIDKGNFSGDISGDLDISISKTNGFTFNDGSSVEFIIGADGVSNSITSGDANMSELNLNGELTFDLTGADLTEGNSWLIVDVSALSVTYGATFSIADFSESGGTWTYDSNALLQFSETTGYLTVVPESSSYALLAGCLGLTFVMQRRRK</sequence>
<dbReference type="EMBL" id="CP138858">
    <property type="protein sequence ID" value="WPJ96170.1"/>
    <property type="molecule type" value="Genomic_DNA"/>
</dbReference>
<name>A0ABZ0RN29_9BACT</name>
<keyword evidence="3" id="KW-1185">Reference proteome</keyword>
<feature type="chain" id="PRO_5046290893" description="PEP-CTERM protein-sorting domain-containing protein" evidence="1">
    <location>
        <begin position="26"/>
        <end position="400"/>
    </location>
</feature>
<keyword evidence="1" id="KW-0732">Signal</keyword>
<gene>
    <name evidence="2" type="ORF">SH580_00455</name>
</gene>
<dbReference type="RefSeq" id="WP_319833034.1">
    <property type="nucleotide sequence ID" value="NZ_CP138858.1"/>
</dbReference>